<name>A0A6I4HQS3_ACIBA</name>
<protein>
    <submittedName>
        <fullName evidence="1">Uncharacterized protein</fullName>
    </submittedName>
</protein>
<dbReference type="RefSeq" id="WP_049594661.1">
    <property type="nucleotide sequence ID" value="NZ_CAJHFX010000001.1"/>
</dbReference>
<dbReference type="Proteomes" id="UP000439424">
    <property type="component" value="Unassembled WGS sequence"/>
</dbReference>
<evidence type="ECO:0000313" key="1">
    <source>
        <dbReference type="EMBL" id="MVM93661.1"/>
    </source>
</evidence>
<evidence type="ECO:0000313" key="2">
    <source>
        <dbReference type="Proteomes" id="UP000439424"/>
    </source>
</evidence>
<proteinExistence type="predicted"/>
<sequence length="75" mass="8258">MDKPNWSELIKQLIERGYTEESIADAVDATQPAIHYLKTGKTQETKYSTGAGIIRLCTLNGISINHKKAPVTANN</sequence>
<gene>
    <name evidence="1" type="ORF">GNY86_19175</name>
</gene>
<dbReference type="EMBL" id="WPIP01000254">
    <property type="protein sequence ID" value="MVM93661.1"/>
    <property type="molecule type" value="Genomic_DNA"/>
</dbReference>
<organism evidence="1 2">
    <name type="scientific">Acinetobacter baumannii</name>
    <dbReference type="NCBI Taxonomy" id="470"/>
    <lineage>
        <taxon>Bacteria</taxon>
        <taxon>Pseudomonadati</taxon>
        <taxon>Pseudomonadota</taxon>
        <taxon>Gammaproteobacteria</taxon>
        <taxon>Moraxellales</taxon>
        <taxon>Moraxellaceae</taxon>
        <taxon>Acinetobacter</taxon>
        <taxon>Acinetobacter calcoaceticus/baumannii complex</taxon>
    </lineage>
</organism>
<comment type="caution">
    <text evidence="1">The sequence shown here is derived from an EMBL/GenBank/DDBJ whole genome shotgun (WGS) entry which is preliminary data.</text>
</comment>
<reference evidence="1 2" key="1">
    <citation type="submission" date="2019-11" db="EMBL/GenBank/DDBJ databases">
        <title>Multidrug-resistant Acinetobacter baumannii moving toward extensively drug-resistant over fifteen years in South of Brazil.</title>
        <authorList>
            <person name="Fedrigo N.H."/>
            <person name="Cerdeira L."/>
            <person name="Fuga B."/>
            <person name="Marini P.V.B."/>
            <person name="Shinohara D.R."/>
            <person name="Carrara-Marroni F.E."/>
            <person name="Lincopan N."/>
            <person name="Tognim M.C.B."/>
        </authorList>
    </citation>
    <scope>NUCLEOTIDE SEQUENCE [LARGE SCALE GENOMIC DNA]</scope>
    <source>
        <strain evidence="1 2">Ac576</strain>
    </source>
</reference>
<accession>A0A6I4HQS3</accession>
<dbReference type="AlphaFoldDB" id="A0A6I4HQS3"/>